<dbReference type="OrthoDB" id="10067596at2759"/>
<evidence type="ECO:0000313" key="2">
    <source>
        <dbReference type="Proteomes" id="UP000663879"/>
    </source>
</evidence>
<protein>
    <submittedName>
        <fullName evidence="1">Uncharacterized protein</fullName>
    </submittedName>
</protein>
<dbReference type="AlphaFoldDB" id="A0A814BGM2"/>
<gene>
    <name evidence="1" type="ORF">OXX778_LOCUS12710</name>
</gene>
<sequence length="117" mass="13652">MVEICQFCISSSPAEFVKILDYFEETYIGKPIEDSPNLRSVPLYPIKLWNLNKRVLNDMPRSNNSIEAWHKALAQDVQSHPTIDKLLRHIQKEQSLTDTLIHQVEHGIVTLRKKPRF</sequence>
<keyword evidence="2" id="KW-1185">Reference proteome</keyword>
<evidence type="ECO:0000313" key="1">
    <source>
        <dbReference type="EMBL" id="CAF0927297.1"/>
    </source>
</evidence>
<reference evidence="1" key="1">
    <citation type="submission" date="2021-02" db="EMBL/GenBank/DDBJ databases">
        <authorList>
            <person name="Nowell W R."/>
        </authorList>
    </citation>
    <scope>NUCLEOTIDE SEQUENCE</scope>
    <source>
        <strain evidence="1">Ploen Becks lab</strain>
    </source>
</reference>
<dbReference type="EMBL" id="CAJNOC010002339">
    <property type="protein sequence ID" value="CAF0927297.1"/>
    <property type="molecule type" value="Genomic_DNA"/>
</dbReference>
<proteinExistence type="predicted"/>
<accession>A0A814BGM2</accession>
<organism evidence="1 2">
    <name type="scientific">Brachionus calyciflorus</name>
    <dbReference type="NCBI Taxonomy" id="104777"/>
    <lineage>
        <taxon>Eukaryota</taxon>
        <taxon>Metazoa</taxon>
        <taxon>Spiralia</taxon>
        <taxon>Gnathifera</taxon>
        <taxon>Rotifera</taxon>
        <taxon>Eurotatoria</taxon>
        <taxon>Monogononta</taxon>
        <taxon>Pseudotrocha</taxon>
        <taxon>Ploima</taxon>
        <taxon>Brachionidae</taxon>
        <taxon>Brachionus</taxon>
    </lineage>
</organism>
<comment type="caution">
    <text evidence="1">The sequence shown here is derived from an EMBL/GenBank/DDBJ whole genome shotgun (WGS) entry which is preliminary data.</text>
</comment>
<name>A0A814BGM2_9BILA</name>
<dbReference type="Proteomes" id="UP000663879">
    <property type="component" value="Unassembled WGS sequence"/>
</dbReference>